<name>A0ABT9DBM3_9CELL</name>
<evidence type="ECO:0000259" key="3">
    <source>
        <dbReference type="PROSITE" id="PS50977"/>
    </source>
</evidence>
<keyword evidence="5" id="KW-1185">Reference proteome</keyword>
<dbReference type="SUPFAM" id="SSF48498">
    <property type="entry name" value="Tetracyclin repressor-like, C-terminal domain"/>
    <property type="match status" value="1"/>
</dbReference>
<sequence length="202" mass="23605">MPTQTFLNLPAAKQETVIAAAIDEFSKRNVEEAKLSNIVRAAGIPRGSIYQYFETKEDLYVYVFERLREERREYTKPAFEHYLTSPFLTFFEHFYAMDTEFLARHPLHIQMGKVMYSHASGVSLSLIRAIKTRYRDLFLLAIERDQDNGTIRPDVDSSVLADLCVHFMTDIFIFQNLTDRMTLPDMRDHLRGTIELIRRGVE</sequence>
<evidence type="ECO:0000256" key="1">
    <source>
        <dbReference type="ARBA" id="ARBA00023125"/>
    </source>
</evidence>
<dbReference type="InterPro" id="IPR001647">
    <property type="entry name" value="HTH_TetR"/>
</dbReference>
<feature type="DNA-binding region" description="H-T-H motif" evidence="2">
    <location>
        <begin position="34"/>
        <end position="53"/>
    </location>
</feature>
<dbReference type="Proteomes" id="UP001232536">
    <property type="component" value="Unassembled WGS sequence"/>
</dbReference>
<organism evidence="4 5">
    <name type="scientific">Actinotalea lenta</name>
    <dbReference type="NCBI Taxonomy" id="3064654"/>
    <lineage>
        <taxon>Bacteria</taxon>
        <taxon>Bacillati</taxon>
        <taxon>Actinomycetota</taxon>
        <taxon>Actinomycetes</taxon>
        <taxon>Micrococcales</taxon>
        <taxon>Cellulomonadaceae</taxon>
        <taxon>Actinotalea</taxon>
    </lineage>
</organism>
<reference evidence="4 5" key="1">
    <citation type="submission" date="2023-07" db="EMBL/GenBank/DDBJ databases">
        <title>Description of novel actinomycetes strains, isolated from tidal flat sediment.</title>
        <authorList>
            <person name="Lu C."/>
        </authorList>
    </citation>
    <scope>NUCLEOTIDE SEQUENCE [LARGE SCALE GENOMIC DNA]</scope>
    <source>
        <strain evidence="4 5">SYSU T00b441</strain>
    </source>
</reference>
<dbReference type="InterPro" id="IPR036271">
    <property type="entry name" value="Tet_transcr_reg_TetR-rel_C_sf"/>
</dbReference>
<proteinExistence type="predicted"/>
<gene>
    <name evidence="4" type="ORF">Q6348_10315</name>
</gene>
<accession>A0ABT9DBM3</accession>
<keyword evidence="1 2" id="KW-0238">DNA-binding</keyword>
<protein>
    <submittedName>
        <fullName evidence="4">TetR/AcrR family transcriptional regulator</fullName>
    </submittedName>
</protein>
<dbReference type="EMBL" id="JAUQYP010000001">
    <property type="protein sequence ID" value="MDO8107588.1"/>
    <property type="molecule type" value="Genomic_DNA"/>
</dbReference>
<dbReference type="PRINTS" id="PR00455">
    <property type="entry name" value="HTHTETR"/>
</dbReference>
<dbReference type="Pfam" id="PF00440">
    <property type="entry name" value="TetR_N"/>
    <property type="match status" value="1"/>
</dbReference>
<feature type="domain" description="HTH tetR-type" evidence="3">
    <location>
        <begin position="11"/>
        <end position="71"/>
    </location>
</feature>
<evidence type="ECO:0000313" key="4">
    <source>
        <dbReference type="EMBL" id="MDO8107588.1"/>
    </source>
</evidence>
<dbReference type="RefSeq" id="WP_304601206.1">
    <property type="nucleotide sequence ID" value="NZ_JAUQYO010000001.1"/>
</dbReference>
<dbReference type="PANTHER" id="PTHR43479:SF11">
    <property type="entry name" value="ACREF_ENVCD OPERON REPRESSOR-RELATED"/>
    <property type="match status" value="1"/>
</dbReference>
<evidence type="ECO:0000313" key="5">
    <source>
        <dbReference type="Proteomes" id="UP001232536"/>
    </source>
</evidence>
<dbReference type="InterPro" id="IPR009057">
    <property type="entry name" value="Homeodomain-like_sf"/>
</dbReference>
<evidence type="ECO:0000256" key="2">
    <source>
        <dbReference type="PROSITE-ProRule" id="PRU00335"/>
    </source>
</evidence>
<dbReference type="PANTHER" id="PTHR43479">
    <property type="entry name" value="ACREF/ENVCD OPERON REPRESSOR-RELATED"/>
    <property type="match status" value="1"/>
</dbReference>
<dbReference type="Gene3D" id="1.10.357.10">
    <property type="entry name" value="Tetracycline Repressor, domain 2"/>
    <property type="match status" value="1"/>
</dbReference>
<dbReference type="PROSITE" id="PS50977">
    <property type="entry name" value="HTH_TETR_2"/>
    <property type="match status" value="1"/>
</dbReference>
<dbReference type="InterPro" id="IPR050624">
    <property type="entry name" value="HTH-type_Tx_Regulator"/>
</dbReference>
<dbReference type="SUPFAM" id="SSF46689">
    <property type="entry name" value="Homeodomain-like"/>
    <property type="match status" value="1"/>
</dbReference>
<comment type="caution">
    <text evidence="4">The sequence shown here is derived from an EMBL/GenBank/DDBJ whole genome shotgun (WGS) entry which is preliminary data.</text>
</comment>